<dbReference type="PROSITE" id="PS50181">
    <property type="entry name" value="FBOX"/>
    <property type="match status" value="1"/>
</dbReference>
<reference evidence="3" key="1">
    <citation type="submission" date="2016-11" db="UniProtKB">
        <authorList>
            <consortium name="WormBaseParasite"/>
        </authorList>
    </citation>
    <scope>IDENTIFICATION</scope>
</reference>
<dbReference type="InterPro" id="IPR001810">
    <property type="entry name" value="F-box_dom"/>
</dbReference>
<accession>A0A1I7Y6X2</accession>
<dbReference type="AlphaFoldDB" id="A0A1I7Y6X2"/>
<evidence type="ECO:0000313" key="2">
    <source>
        <dbReference type="Proteomes" id="UP000095287"/>
    </source>
</evidence>
<sequence>MDHLPYDLVEEVVSYLPPSTLETIAKVASRSPDLKNWSFAAEDQL</sequence>
<dbReference type="WBParaSite" id="L893_g13353.t1">
    <property type="protein sequence ID" value="L893_g13353.t1"/>
    <property type="gene ID" value="L893_g13353"/>
</dbReference>
<name>A0A1I7Y6X2_9BILA</name>
<feature type="domain" description="F-box" evidence="1">
    <location>
        <begin position="1"/>
        <end position="45"/>
    </location>
</feature>
<organism evidence="2 3">
    <name type="scientific">Steinernema glaseri</name>
    <dbReference type="NCBI Taxonomy" id="37863"/>
    <lineage>
        <taxon>Eukaryota</taxon>
        <taxon>Metazoa</taxon>
        <taxon>Ecdysozoa</taxon>
        <taxon>Nematoda</taxon>
        <taxon>Chromadorea</taxon>
        <taxon>Rhabditida</taxon>
        <taxon>Tylenchina</taxon>
        <taxon>Panagrolaimomorpha</taxon>
        <taxon>Strongyloidoidea</taxon>
        <taxon>Steinernematidae</taxon>
        <taxon>Steinernema</taxon>
    </lineage>
</organism>
<dbReference type="Pfam" id="PF00646">
    <property type="entry name" value="F-box"/>
    <property type="match status" value="1"/>
</dbReference>
<evidence type="ECO:0000259" key="1">
    <source>
        <dbReference type="PROSITE" id="PS50181"/>
    </source>
</evidence>
<dbReference type="Proteomes" id="UP000095287">
    <property type="component" value="Unplaced"/>
</dbReference>
<keyword evidence="2" id="KW-1185">Reference proteome</keyword>
<proteinExistence type="predicted"/>
<protein>
    <submittedName>
        <fullName evidence="3">F-box domain-containing protein</fullName>
    </submittedName>
</protein>
<evidence type="ECO:0000313" key="3">
    <source>
        <dbReference type="WBParaSite" id="L893_g13353.t1"/>
    </source>
</evidence>